<name>A0ACB5U7L2_AMBMO</name>
<reference evidence="1" key="1">
    <citation type="submission" date="2023-04" db="EMBL/GenBank/DDBJ databases">
        <title>Ambrosiozyma monospora NBRC 10751.</title>
        <authorList>
            <person name="Ichikawa N."/>
            <person name="Sato H."/>
            <person name="Tonouchi N."/>
        </authorList>
    </citation>
    <scope>NUCLEOTIDE SEQUENCE</scope>
    <source>
        <strain evidence="1">NBRC 10751</strain>
    </source>
</reference>
<organism evidence="1 2">
    <name type="scientific">Ambrosiozyma monospora</name>
    <name type="common">Yeast</name>
    <name type="synonym">Endomycopsis monosporus</name>
    <dbReference type="NCBI Taxonomy" id="43982"/>
    <lineage>
        <taxon>Eukaryota</taxon>
        <taxon>Fungi</taxon>
        <taxon>Dikarya</taxon>
        <taxon>Ascomycota</taxon>
        <taxon>Saccharomycotina</taxon>
        <taxon>Pichiomycetes</taxon>
        <taxon>Pichiales</taxon>
        <taxon>Pichiaceae</taxon>
        <taxon>Ambrosiozyma</taxon>
    </lineage>
</organism>
<dbReference type="EMBL" id="BSXS01013428">
    <property type="protein sequence ID" value="GMF04023.1"/>
    <property type="molecule type" value="Genomic_DNA"/>
</dbReference>
<evidence type="ECO:0000313" key="1">
    <source>
        <dbReference type="EMBL" id="GMF04023.1"/>
    </source>
</evidence>
<proteinExistence type="predicted"/>
<protein>
    <submittedName>
        <fullName evidence="1">Unnamed protein product</fullName>
    </submittedName>
</protein>
<accession>A0ACB5U7L2</accession>
<keyword evidence="2" id="KW-1185">Reference proteome</keyword>
<dbReference type="Proteomes" id="UP001165064">
    <property type="component" value="Unassembled WGS sequence"/>
</dbReference>
<comment type="caution">
    <text evidence="1">The sequence shown here is derived from an EMBL/GenBank/DDBJ whole genome shotgun (WGS) entry which is preliminary data.</text>
</comment>
<gene>
    <name evidence="1" type="ORF">Amon02_001198700</name>
</gene>
<evidence type="ECO:0000313" key="2">
    <source>
        <dbReference type="Proteomes" id="UP001165064"/>
    </source>
</evidence>
<sequence>MLRLLSKPNWRSFQVFKKTNAAYLQNIKFTRAYSTQSNDSLSNVLSGLNPTIKESYKDVIKSHHQNITANGQPQENTTDQLLDLTSSLIKTLQQQETDALNAAAQAEILNLLLIKYTKFNYAVAALTTRQLEKLGHKPSLEALAEMIKFDRSS</sequence>